<evidence type="ECO:0000313" key="3">
    <source>
        <dbReference type="EMBL" id="SJM94872.1"/>
    </source>
</evidence>
<proteinExistence type="predicted"/>
<dbReference type="OrthoDB" id="582212at2"/>
<dbReference type="Pfam" id="PF20432">
    <property type="entry name" value="Xre-like-HTH"/>
    <property type="match status" value="1"/>
</dbReference>
<protein>
    <submittedName>
        <fullName evidence="3">Uncharacterized protein</fullName>
    </submittedName>
</protein>
<keyword evidence="4" id="KW-1185">Reference proteome</keyword>
<feature type="domain" description="Antitoxin Xre/MbcA/ParS-like toxin-binding" evidence="1">
    <location>
        <begin position="90"/>
        <end position="139"/>
    </location>
</feature>
<evidence type="ECO:0000259" key="2">
    <source>
        <dbReference type="Pfam" id="PF20432"/>
    </source>
</evidence>
<dbReference type="InterPro" id="IPR046847">
    <property type="entry name" value="Xre-like_HTH"/>
</dbReference>
<accession>A0A1R4HF72</accession>
<organism evidence="3 4">
    <name type="scientific">Crenothrix polyspora</name>
    <dbReference type="NCBI Taxonomy" id="360316"/>
    <lineage>
        <taxon>Bacteria</taxon>
        <taxon>Pseudomonadati</taxon>
        <taxon>Pseudomonadota</taxon>
        <taxon>Gammaproteobacteria</taxon>
        <taxon>Methylococcales</taxon>
        <taxon>Crenotrichaceae</taxon>
        <taxon>Crenothrix</taxon>
    </lineage>
</organism>
<reference evidence="4" key="1">
    <citation type="submission" date="2017-02" db="EMBL/GenBank/DDBJ databases">
        <authorList>
            <person name="Daims H."/>
        </authorList>
    </citation>
    <scope>NUCLEOTIDE SEQUENCE [LARGE SCALE GENOMIC DNA]</scope>
</reference>
<evidence type="ECO:0000259" key="1">
    <source>
        <dbReference type="Pfam" id="PF09722"/>
    </source>
</evidence>
<dbReference type="RefSeq" id="WP_087147974.1">
    <property type="nucleotide sequence ID" value="NZ_FUKJ01000373.1"/>
</dbReference>
<dbReference type="InterPro" id="IPR011979">
    <property type="entry name" value="Antitox_Xre"/>
</dbReference>
<dbReference type="Pfam" id="PF09722">
    <property type="entry name" value="Xre_MbcA_ParS_C"/>
    <property type="match status" value="1"/>
</dbReference>
<feature type="domain" description="Antitoxin Xre-like helix-turn-helix" evidence="2">
    <location>
        <begin position="24"/>
        <end position="85"/>
    </location>
</feature>
<name>A0A1R4HF72_9GAMM</name>
<sequence length="142" mass="16182">MVFVTPEKIAAVMALVPVPHSFAELDKRVSDGLPKLALKASVERVCHNNEDRKRLLYQIIPEATYKRRRDKLSAEESGRAERLARIYATAQYVWNSDEDARTFLNTPHPMLQSQTPLAVSLTELGARRVEELLWKLYYGLAA</sequence>
<dbReference type="NCBIfam" id="TIGR02293">
    <property type="entry name" value="TAS_TIGR02293"/>
    <property type="match status" value="1"/>
</dbReference>
<dbReference type="EMBL" id="FUKJ01000373">
    <property type="protein sequence ID" value="SJM94872.1"/>
    <property type="molecule type" value="Genomic_DNA"/>
</dbReference>
<dbReference type="InterPro" id="IPR024467">
    <property type="entry name" value="Xre/MbcA/ParS-like_toxin-bd"/>
</dbReference>
<dbReference type="GO" id="GO:0003677">
    <property type="term" value="F:DNA binding"/>
    <property type="evidence" value="ECO:0007669"/>
    <property type="project" value="InterPro"/>
</dbReference>
<dbReference type="AlphaFoldDB" id="A0A1R4HF72"/>
<gene>
    <name evidence="3" type="ORF">CRENPOLYSF2_4340001</name>
</gene>
<dbReference type="Proteomes" id="UP000195442">
    <property type="component" value="Unassembled WGS sequence"/>
</dbReference>
<evidence type="ECO:0000313" key="4">
    <source>
        <dbReference type="Proteomes" id="UP000195442"/>
    </source>
</evidence>